<dbReference type="Proteomes" id="UP000823561">
    <property type="component" value="Chromosome 2"/>
</dbReference>
<dbReference type="AlphaFoldDB" id="A0AAV6HEI4"/>
<evidence type="ECO:0000313" key="1">
    <source>
        <dbReference type="EMBL" id="KAG5284286.1"/>
    </source>
</evidence>
<accession>A0AAV6HEI4</accession>
<protein>
    <submittedName>
        <fullName evidence="1">Uncharacterized protein</fullName>
    </submittedName>
</protein>
<reference evidence="1" key="1">
    <citation type="submission" date="2020-10" db="EMBL/GenBank/DDBJ databases">
        <title>Chromosome-scale genome assembly of the Allis shad, Alosa alosa.</title>
        <authorList>
            <person name="Margot Z."/>
            <person name="Christophe K."/>
            <person name="Cabau C."/>
            <person name="Louis A."/>
            <person name="Berthelot C."/>
            <person name="Parey E."/>
            <person name="Roest Crollius H."/>
            <person name="Montfort J."/>
            <person name="Robinson-Rechavi M."/>
            <person name="Bucao C."/>
            <person name="Bouchez O."/>
            <person name="Gislard M."/>
            <person name="Lluch J."/>
            <person name="Milhes M."/>
            <person name="Lampietro C."/>
            <person name="Lopez Roques C."/>
            <person name="Donnadieu C."/>
            <person name="Braasch I."/>
            <person name="Desvignes T."/>
            <person name="Postlethwait J."/>
            <person name="Bobe J."/>
            <person name="Guiguen Y."/>
        </authorList>
    </citation>
    <scope>NUCLEOTIDE SEQUENCE</scope>
    <source>
        <strain evidence="1">M-15738</strain>
        <tissue evidence="1">Blood</tissue>
    </source>
</reference>
<comment type="caution">
    <text evidence="1">The sequence shown here is derived from an EMBL/GenBank/DDBJ whole genome shotgun (WGS) entry which is preliminary data.</text>
</comment>
<name>A0AAV6HEI4_9TELE</name>
<proteinExistence type="predicted"/>
<sequence length="69" mass="7569">MYGRRPPGSPRGPIVQNGQGFSAVCALTYTTMKGVTPRPINSMVFTKPVPKRRVQTGEWILQRPGLAIT</sequence>
<gene>
    <name evidence="1" type="ORF">AALO_G00025020</name>
</gene>
<evidence type="ECO:0000313" key="2">
    <source>
        <dbReference type="Proteomes" id="UP000823561"/>
    </source>
</evidence>
<organism evidence="1 2">
    <name type="scientific">Alosa alosa</name>
    <name type="common">allis shad</name>
    <dbReference type="NCBI Taxonomy" id="278164"/>
    <lineage>
        <taxon>Eukaryota</taxon>
        <taxon>Metazoa</taxon>
        <taxon>Chordata</taxon>
        <taxon>Craniata</taxon>
        <taxon>Vertebrata</taxon>
        <taxon>Euteleostomi</taxon>
        <taxon>Actinopterygii</taxon>
        <taxon>Neopterygii</taxon>
        <taxon>Teleostei</taxon>
        <taxon>Clupei</taxon>
        <taxon>Clupeiformes</taxon>
        <taxon>Clupeoidei</taxon>
        <taxon>Clupeidae</taxon>
        <taxon>Alosa</taxon>
    </lineage>
</organism>
<dbReference type="EMBL" id="JADWDJ010000002">
    <property type="protein sequence ID" value="KAG5284286.1"/>
    <property type="molecule type" value="Genomic_DNA"/>
</dbReference>
<keyword evidence="2" id="KW-1185">Reference proteome</keyword>